<keyword evidence="2" id="KW-0812">Transmembrane</keyword>
<gene>
    <name evidence="3" type="ORF">HINF_LOCUS25160</name>
    <name evidence="4" type="ORF">HINF_LOCUS32281</name>
</gene>
<evidence type="ECO:0000256" key="2">
    <source>
        <dbReference type="SAM" id="Phobius"/>
    </source>
</evidence>
<proteinExistence type="predicted"/>
<comment type="caution">
    <text evidence="3">The sequence shown here is derived from an EMBL/GenBank/DDBJ whole genome shotgun (WGS) entry which is preliminary data.</text>
</comment>
<evidence type="ECO:0000256" key="1">
    <source>
        <dbReference type="SAM" id="MobiDB-lite"/>
    </source>
</evidence>
<dbReference type="Proteomes" id="UP001642409">
    <property type="component" value="Unassembled WGS sequence"/>
</dbReference>
<reference evidence="3" key="1">
    <citation type="submission" date="2023-06" db="EMBL/GenBank/DDBJ databases">
        <authorList>
            <person name="Kurt Z."/>
        </authorList>
    </citation>
    <scope>NUCLEOTIDE SEQUENCE</scope>
</reference>
<keyword evidence="2" id="KW-0472">Membrane</keyword>
<feature type="compositionally biased region" description="Polar residues" evidence="1">
    <location>
        <begin position="119"/>
        <end position="133"/>
    </location>
</feature>
<dbReference type="AlphaFoldDB" id="A0AA86PE41"/>
<sequence length="133" mass="15352">MNCYSSYTSCFSNCYDHDCEFSDYYGQFCCFNATGLQWWVWLLIAIAIVVFISIVACIIRCCCCKKQKYTQIIAVEVQKPQQTQHLPTPQYVQPYVPVFQEQQQAYQPAPQYSQTAPQFGQQGSTQITQPPLF</sequence>
<keyword evidence="5" id="KW-1185">Reference proteome</keyword>
<keyword evidence="2" id="KW-1133">Transmembrane helix</keyword>
<protein>
    <submittedName>
        <fullName evidence="4">Hypothetical_protein</fullName>
    </submittedName>
</protein>
<evidence type="ECO:0000313" key="3">
    <source>
        <dbReference type="EMBL" id="CAI9937515.1"/>
    </source>
</evidence>
<organism evidence="3">
    <name type="scientific">Hexamita inflata</name>
    <dbReference type="NCBI Taxonomy" id="28002"/>
    <lineage>
        <taxon>Eukaryota</taxon>
        <taxon>Metamonada</taxon>
        <taxon>Diplomonadida</taxon>
        <taxon>Hexamitidae</taxon>
        <taxon>Hexamitinae</taxon>
        <taxon>Hexamita</taxon>
    </lineage>
</organism>
<dbReference type="EMBL" id="CATOUU010000647">
    <property type="protein sequence ID" value="CAI9937515.1"/>
    <property type="molecule type" value="Genomic_DNA"/>
</dbReference>
<accession>A0AA86PE41</accession>
<dbReference type="EMBL" id="CAXDID020000110">
    <property type="protein sequence ID" value="CAL6029404.1"/>
    <property type="molecule type" value="Genomic_DNA"/>
</dbReference>
<evidence type="ECO:0000313" key="5">
    <source>
        <dbReference type="Proteomes" id="UP001642409"/>
    </source>
</evidence>
<reference evidence="4 5" key="2">
    <citation type="submission" date="2024-07" db="EMBL/GenBank/DDBJ databases">
        <authorList>
            <person name="Akdeniz Z."/>
        </authorList>
    </citation>
    <scope>NUCLEOTIDE SEQUENCE [LARGE SCALE GENOMIC DNA]</scope>
</reference>
<feature type="region of interest" description="Disordered" evidence="1">
    <location>
        <begin position="113"/>
        <end position="133"/>
    </location>
</feature>
<evidence type="ECO:0000313" key="4">
    <source>
        <dbReference type="EMBL" id="CAL6029404.1"/>
    </source>
</evidence>
<name>A0AA86PE41_9EUKA</name>
<feature type="transmembrane region" description="Helical" evidence="2">
    <location>
        <begin position="38"/>
        <end position="59"/>
    </location>
</feature>